<dbReference type="Proteomes" id="UP000076796">
    <property type="component" value="Unassembled WGS sequence"/>
</dbReference>
<organism evidence="1 2">
    <name type="scientific">Paenibacillus glucanolyticus</name>
    <dbReference type="NCBI Taxonomy" id="59843"/>
    <lineage>
        <taxon>Bacteria</taxon>
        <taxon>Bacillati</taxon>
        <taxon>Bacillota</taxon>
        <taxon>Bacilli</taxon>
        <taxon>Bacillales</taxon>
        <taxon>Paenibacillaceae</taxon>
        <taxon>Paenibacillus</taxon>
    </lineage>
</organism>
<protein>
    <recommendedName>
        <fullName evidence="3">Helix-turn-helix conjugative transposon-like domain-containing protein</fullName>
    </recommendedName>
</protein>
<comment type="caution">
    <text evidence="1">The sequence shown here is derived from an EMBL/GenBank/DDBJ whole genome shotgun (WGS) entry which is preliminary data.</text>
</comment>
<evidence type="ECO:0000313" key="2">
    <source>
        <dbReference type="Proteomes" id="UP000076796"/>
    </source>
</evidence>
<sequence length="75" mass="8791">MEKENVKKIITDHEFLELLQAAKNNDHESILALIDLFKKDILSISRYIHLPKEDAISEITLEILEFIKRSDDEII</sequence>
<dbReference type="AlphaFoldDB" id="A0A163G841"/>
<keyword evidence="2" id="KW-1185">Reference proteome</keyword>
<dbReference type="EMBL" id="LWMH01000001">
    <property type="protein sequence ID" value="KZS44786.1"/>
    <property type="molecule type" value="Genomic_DNA"/>
</dbReference>
<proteinExistence type="predicted"/>
<dbReference type="OrthoDB" id="2471504at2"/>
<evidence type="ECO:0000313" key="1">
    <source>
        <dbReference type="EMBL" id="KZS44786.1"/>
    </source>
</evidence>
<reference evidence="1" key="1">
    <citation type="journal article" date="2016" name="Genome Announc.">
        <title>Draft genomes of two strains of Paenibacillus glucanolyticus with capability to degrade lignocellulose.</title>
        <authorList>
            <person name="Mathews S.L."/>
            <person name="Pawlak J."/>
            <person name="Grunden A.M."/>
        </authorList>
    </citation>
    <scope>NUCLEOTIDE SEQUENCE [LARGE SCALE GENOMIC DNA]</scope>
    <source>
        <strain evidence="1">SLM1</strain>
    </source>
</reference>
<dbReference type="RefSeq" id="WP_063477370.1">
    <property type="nucleotide sequence ID" value="NZ_JBCMWP010000019.1"/>
</dbReference>
<gene>
    <name evidence="1" type="ORF">AWU65_01990</name>
</gene>
<name>A0A163G841_9BACL</name>
<evidence type="ECO:0008006" key="3">
    <source>
        <dbReference type="Google" id="ProtNLM"/>
    </source>
</evidence>
<accession>A0A163G841</accession>